<keyword evidence="6" id="KW-0902">Two-component regulatory system</keyword>
<evidence type="ECO:0000256" key="6">
    <source>
        <dbReference type="ARBA" id="ARBA00023012"/>
    </source>
</evidence>
<gene>
    <name evidence="8" type="ORF">ACFOD9_14725</name>
</gene>
<dbReference type="CDD" id="cd00082">
    <property type="entry name" value="HisKA"/>
    <property type="match status" value="1"/>
</dbReference>
<dbReference type="PANTHER" id="PTHR43711:SF1">
    <property type="entry name" value="HISTIDINE KINASE 1"/>
    <property type="match status" value="1"/>
</dbReference>
<dbReference type="SUPFAM" id="SSF55785">
    <property type="entry name" value="PYP-like sensor domain (PAS domain)"/>
    <property type="match status" value="1"/>
</dbReference>
<keyword evidence="5" id="KW-0418">Kinase</keyword>
<evidence type="ECO:0000313" key="9">
    <source>
        <dbReference type="Proteomes" id="UP001595604"/>
    </source>
</evidence>
<dbReference type="InterPro" id="IPR036097">
    <property type="entry name" value="HisK_dim/P_sf"/>
</dbReference>
<sequence>MAPFAPIGEAGLKAYGLLGTPVYIYSFATARICWSNEAALAFWNARSVDELLTRDLGPHSTATAIRLAEYRETFLRGGQRTENWTFYPRGQPTTALCRCRGLSLSGHPEAMLVEIQALPHEQLPMAELRAIEALRHIPMMITLFSLGGEVLMRNPGALATFAEFDRLQPPGTDHFKAMFAAPDEADALLREASRSGIARSTASMTLPGWPVHSVQLSLVTDPVSGAPACLVAQQDMSELIQVSRRLAASEEALEAVLMLDVAPALVLSVEDRRVIRANHAALALLGDQAESGRDPASLFADPAAFDRLRGKLLTQGSASALLGLRDARGDTAGCSVSGARIRYAGEDALVLLIANVDELYQTAAELEVALDLERRTSTLQRRFMAVASHEFRAPLAVIDSAAQQIERKGEGMSAERLAARAARIRDAVRRLLRLYDDTLERGQNDLGAMGYAPHPGQLRDVIAAVVQGHAGGDPGADPAPEFTLDLPDLPVMALDTALMESALANLVGNALKYSDPPAKVAITAAAGIDDIVVTIRDHGIGIPAAEREAVFEERRRGSNVGVRPGTGIGLSLVRQIVELHGGRIAIVDTPDGPGTTFRLSFPRL</sequence>
<dbReference type="PANTHER" id="PTHR43711">
    <property type="entry name" value="TWO-COMPONENT HISTIDINE KINASE"/>
    <property type="match status" value="1"/>
</dbReference>
<dbReference type="Proteomes" id="UP001595604">
    <property type="component" value="Unassembled WGS sequence"/>
</dbReference>
<dbReference type="InterPro" id="IPR036890">
    <property type="entry name" value="HATPase_C_sf"/>
</dbReference>
<dbReference type="SMART" id="SM00388">
    <property type="entry name" value="HisKA"/>
    <property type="match status" value="1"/>
</dbReference>
<dbReference type="InterPro" id="IPR003594">
    <property type="entry name" value="HATPase_dom"/>
</dbReference>
<keyword evidence="9" id="KW-1185">Reference proteome</keyword>
<dbReference type="CDD" id="cd00075">
    <property type="entry name" value="HATPase"/>
    <property type="match status" value="1"/>
</dbReference>
<reference evidence="9" key="1">
    <citation type="journal article" date="2019" name="Int. J. Syst. Evol. Microbiol.">
        <title>The Global Catalogue of Microorganisms (GCM) 10K type strain sequencing project: providing services to taxonomists for standard genome sequencing and annotation.</title>
        <authorList>
            <consortium name="The Broad Institute Genomics Platform"/>
            <consortium name="The Broad Institute Genome Sequencing Center for Infectious Disease"/>
            <person name="Wu L."/>
            <person name="Ma J."/>
        </authorList>
    </citation>
    <scope>NUCLEOTIDE SEQUENCE [LARGE SCALE GENOMIC DNA]</scope>
    <source>
        <strain evidence="9">KCTC 42984</strain>
    </source>
</reference>
<keyword evidence="8" id="KW-0547">Nucleotide-binding</keyword>
<evidence type="ECO:0000256" key="2">
    <source>
        <dbReference type="ARBA" id="ARBA00012438"/>
    </source>
</evidence>
<dbReference type="Pfam" id="PF02518">
    <property type="entry name" value="HATPase_c"/>
    <property type="match status" value="1"/>
</dbReference>
<dbReference type="Pfam" id="PF00512">
    <property type="entry name" value="HisKA"/>
    <property type="match status" value="1"/>
</dbReference>
<evidence type="ECO:0000313" key="8">
    <source>
        <dbReference type="EMBL" id="MFC3175511.1"/>
    </source>
</evidence>
<dbReference type="InterPro" id="IPR050736">
    <property type="entry name" value="Sensor_HK_Regulatory"/>
</dbReference>
<dbReference type="InterPro" id="IPR000014">
    <property type="entry name" value="PAS"/>
</dbReference>
<feature type="domain" description="Histidine kinase" evidence="7">
    <location>
        <begin position="386"/>
        <end position="604"/>
    </location>
</feature>
<dbReference type="SMART" id="SM00387">
    <property type="entry name" value="HATPase_c"/>
    <property type="match status" value="1"/>
</dbReference>
<dbReference type="InterPro" id="IPR003661">
    <property type="entry name" value="HisK_dim/P_dom"/>
</dbReference>
<dbReference type="PRINTS" id="PR00344">
    <property type="entry name" value="BCTRLSENSOR"/>
</dbReference>
<comment type="catalytic activity">
    <reaction evidence="1">
        <text>ATP + protein L-histidine = ADP + protein N-phospho-L-histidine.</text>
        <dbReference type="EC" id="2.7.13.3"/>
    </reaction>
</comment>
<dbReference type="PROSITE" id="PS50109">
    <property type="entry name" value="HIS_KIN"/>
    <property type="match status" value="1"/>
</dbReference>
<protein>
    <recommendedName>
        <fullName evidence="2">histidine kinase</fullName>
        <ecNumber evidence="2">2.7.13.3</ecNumber>
    </recommendedName>
</protein>
<dbReference type="InterPro" id="IPR035965">
    <property type="entry name" value="PAS-like_dom_sf"/>
</dbReference>
<evidence type="ECO:0000259" key="7">
    <source>
        <dbReference type="PROSITE" id="PS50109"/>
    </source>
</evidence>
<dbReference type="InterPro" id="IPR005467">
    <property type="entry name" value="His_kinase_dom"/>
</dbReference>
<dbReference type="EC" id="2.7.13.3" evidence="2"/>
<dbReference type="SUPFAM" id="SSF47384">
    <property type="entry name" value="Homodimeric domain of signal transducing histidine kinase"/>
    <property type="match status" value="1"/>
</dbReference>
<evidence type="ECO:0000256" key="1">
    <source>
        <dbReference type="ARBA" id="ARBA00000085"/>
    </source>
</evidence>
<keyword evidence="4" id="KW-0808">Transferase</keyword>
<evidence type="ECO:0000256" key="3">
    <source>
        <dbReference type="ARBA" id="ARBA00022553"/>
    </source>
</evidence>
<dbReference type="Gene3D" id="1.10.287.130">
    <property type="match status" value="1"/>
</dbReference>
<dbReference type="Gene3D" id="3.30.565.10">
    <property type="entry name" value="Histidine kinase-like ATPase, C-terminal domain"/>
    <property type="match status" value="1"/>
</dbReference>
<keyword evidence="3" id="KW-0597">Phosphoprotein</keyword>
<evidence type="ECO:0000256" key="4">
    <source>
        <dbReference type="ARBA" id="ARBA00022679"/>
    </source>
</evidence>
<dbReference type="RefSeq" id="WP_379510887.1">
    <property type="nucleotide sequence ID" value="NZ_JBHRTQ010000015.1"/>
</dbReference>
<organism evidence="8 9">
    <name type="scientific">Novosphingobium bradum</name>
    <dbReference type="NCBI Taxonomy" id="1737444"/>
    <lineage>
        <taxon>Bacteria</taxon>
        <taxon>Pseudomonadati</taxon>
        <taxon>Pseudomonadota</taxon>
        <taxon>Alphaproteobacteria</taxon>
        <taxon>Sphingomonadales</taxon>
        <taxon>Sphingomonadaceae</taxon>
        <taxon>Novosphingobium</taxon>
    </lineage>
</organism>
<evidence type="ECO:0000256" key="5">
    <source>
        <dbReference type="ARBA" id="ARBA00022777"/>
    </source>
</evidence>
<dbReference type="SUPFAM" id="SSF55874">
    <property type="entry name" value="ATPase domain of HSP90 chaperone/DNA topoisomerase II/histidine kinase"/>
    <property type="match status" value="1"/>
</dbReference>
<dbReference type="InterPro" id="IPR004358">
    <property type="entry name" value="Sig_transdc_His_kin-like_C"/>
</dbReference>
<dbReference type="EMBL" id="JBHRTQ010000015">
    <property type="protein sequence ID" value="MFC3175511.1"/>
    <property type="molecule type" value="Genomic_DNA"/>
</dbReference>
<name>A0ABV7IWA1_9SPHN</name>
<dbReference type="Pfam" id="PF13188">
    <property type="entry name" value="PAS_8"/>
    <property type="match status" value="1"/>
</dbReference>
<accession>A0ABV7IWA1</accession>
<keyword evidence="8" id="KW-0067">ATP-binding</keyword>
<comment type="caution">
    <text evidence="8">The sequence shown here is derived from an EMBL/GenBank/DDBJ whole genome shotgun (WGS) entry which is preliminary data.</text>
</comment>
<dbReference type="GO" id="GO:0005524">
    <property type="term" value="F:ATP binding"/>
    <property type="evidence" value="ECO:0007669"/>
    <property type="project" value="UniProtKB-KW"/>
</dbReference>
<proteinExistence type="predicted"/>